<feature type="chain" id="PRO_5034740881" description="AB hydrolase-1 domain-containing protein" evidence="1">
    <location>
        <begin position="20"/>
        <end position="331"/>
    </location>
</feature>
<feature type="domain" description="AB hydrolase-1" evidence="2">
    <location>
        <begin position="68"/>
        <end position="207"/>
    </location>
</feature>
<keyword evidence="1" id="KW-0732">Signal</keyword>
<dbReference type="OrthoDB" id="10249433at2759"/>
<dbReference type="AlphaFoldDB" id="A0A8H7WAU3"/>
<organism evidence="3 4">
    <name type="scientific">Cadophora malorum</name>
    <dbReference type="NCBI Taxonomy" id="108018"/>
    <lineage>
        <taxon>Eukaryota</taxon>
        <taxon>Fungi</taxon>
        <taxon>Dikarya</taxon>
        <taxon>Ascomycota</taxon>
        <taxon>Pezizomycotina</taxon>
        <taxon>Leotiomycetes</taxon>
        <taxon>Helotiales</taxon>
        <taxon>Ploettnerulaceae</taxon>
        <taxon>Cadophora</taxon>
    </lineage>
</organism>
<dbReference type="Pfam" id="PF00561">
    <property type="entry name" value="Abhydrolase_1"/>
    <property type="match status" value="1"/>
</dbReference>
<gene>
    <name evidence="3" type="ORF">IFR04_007855</name>
</gene>
<dbReference type="InterPro" id="IPR029058">
    <property type="entry name" value="AB_hydrolase_fold"/>
</dbReference>
<dbReference type="PRINTS" id="PR00111">
    <property type="entry name" value="ABHYDROLASE"/>
</dbReference>
<dbReference type="GO" id="GO:0047372">
    <property type="term" value="F:monoacylglycerol lipase activity"/>
    <property type="evidence" value="ECO:0007669"/>
    <property type="project" value="TreeGrafter"/>
</dbReference>
<proteinExistence type="predicted"/>
<dbReference type="EMBL" id="JAFJYH010000115">
    <property type="protein sequence ID" value="KAG4418994.1"/>
    <property type="molecule type" value="Genomic_DNA"/>
</dbReference>
<comment type="caution">
    <text evidence="3">The sequence shown here is derived from an EMBL/GenBank/DDBJ whole genome shotgun (WGS) entry which is preliminary data.</text>
</comment>
<evidence type="ECO:0000256" key="1">
    <source>
        <dbReference type="SAM" id="SignalP"/>
    </source>
</evidence>
<evidence type="ECO:0000313" key="4">
    <source>
        <dbReference type="Proteomes" id="UP000664132"/>
    </source>
</evidence>
<evidence type="ECO:0000259" key="2">
    <source>
        <dbReference type="Pfam" id="PF00561"/>
    </source>
</evidence>
<dbReference type="Proteomes" id="UP000664132">
    <property type="component" value="Unassembled WGS sequence"/>
</dbReference>
<sequence>MKLFTTLLTLLGVASCATALAAKRGNSANGLDFVYPYPVKSYRFVSQRKQLTMSYMDVSPAGTPKGNIVLLHGKNFCGATWNATIKVLVNDGYRVIVPDQIGFCKSTKPSEYQFTLFALAQNTNGLLNSIGVTNATIMGHSMGGMLSARYALMYPSQTSRLVMVDPLGLENWFELGVPYQSPDLSYAAELNTTFASLKSYQQSTYYAGTWDASYDVWVNMLFSIYQGSLGDHFAWNMAMTTDMVFTQPVIAELPDLKMPSLLIVGDKDTTAIGSKWAPAEIKPLLGHYDVLGPKVAAEIPGCTYVHFPLLGHAPQIQDPASFHAALLNWLP</sequence>
<dbReference type="InterPro" id="IPR000073">
    <property type="entry name" value="AB_hydrolase_1"/>
</dbReference>
<dbReference type="GO" id="GO:0016020">
    <property type="term" value="C:membrane"/>
    <property type="evidence" value="ECO:0007669"/>
    <property type="project" value="TreeGrafter"/>
</dbReference>
<keyword evidence="4" id="KW-1185">Reference proteome</keyword>
<dbReference type="GO" id="GO:0046464">
    <property type="term" value="P:acylglycerol catabolic process"/>
    <property type="evidence" value="ECO:0007669"/>
    <property type="project" value="TreeGrafter"/>
</dbReference>
<dbReference type="Gene3D" id="3.40.50.1820">
    <property type="entry name" value="alpha/beta hydrolase"/>
    <property type="match status" value="1"/>
</dbReference>
<protein>
    <recommendedName>
        <fullName evidence="2">AB hydrolase-1 domain-containing protein</fullName>
    </recommendedName>
</protein>
<name>A0A8H7WAU3_9HELO</name>
<dbReference type="SUPFAM" id="SSF53474">
    <property type="entry name" value="alpha/beta-Hydrolases"/>
    <property type="match status" value="1"/>
</dbReference>
<dbReference type="InterPro" id="IPR050266">
    <property type="entry name" value="AB_hydrolase_sf"/>
</dbReference>
<feature type="signal peptide" evidence="1">
    <location>
        <begin position="1"/>
        <end position="19"/>
    </location>
</feature>
<evidence type="ECO:0000313" key="3">
    <source>
        <dbReference type="EMBL" id="KAG4418994.1"/>
    </source>
</evidence>
<dbReference type="PANTHER" id="PTHR43798">
    <property type="entry name" value="MONOACYLGLYCEROL LIPASE"/>
    <property type="match status" value="1"/>
</dbReference>
<dbReference type="PANTHER" id="PTHR43798:SF33">
    <property type="entry name" value="HYDROLASE, PUTATIVE (AFU_ORTHOLOGUE AFUA_2G14860)-RELATED"/>
    <property type="match status" value="1"/>
</dbReference>
<dbReference type="PROSITE" id="PS51257">
    <property type="entry name" value="PROKAR_LIPOPROTEIN"/>
    <property type="match status" value="1"/>
</dbReference>
<reference evidence="3" key="1">
    <citation type="submission" date="2021-02" db="EMBL/GenBank/DDBJ databases">
        <title>Genome sequence Cadophora malorum strain M34.</title>
        <authorList>
            <person name="Stefanovic E."/>
            <person name="Vu D."/>
            <person name="Scully C."/>
            <person name="Dijksterhuis J."/>
            <person name="Roader J."/>
            <person name="Houbraken J."/>
        </authorList>
    </citation>
    <scope>NUCLEOTIDE SEQUENCE</scope>
    <source>
        <strain evidence="3">M34</strain>
    </source>
</reference>
<accession>A0A8H7WAU3</accession>